<dbReference type="Proteomes" id="UP000029488">
    <property type="component" value="Plasmid pMP1046A"/>
</dbReference>
<evidence type="ECO:0000256" key="1">
    <source>
        <dbReference type="ARBA" id="ARBA00008984"/>
    </source>
</evidence>
<name>A0A089RY92_9LACO</name>
<dbReference type="PANTHER" id="PTHR33279">
    <property type="entry name" value="SULFUR CARRIER PROTEIN YEDF-RELATED"/>
    <property type="match status" value="1"/>
</dbReference>
<evidence type="ECO:0000313" key="4">
    <source>
        <dbReference type="Proteomes" id="UP000029488"/>
    </source>
</evidence>
<dbReference type="InterPro" id="IPR019870">
    <property type="entry name" value="Se_metab_YedF"/>
</dbReference>
<dbReference type="NCBIfam" id="TIGR03527">
    <property type="entry name" value="selenium_YedF"/>
    <property type="match status" value="1"/>
</dbReference>
<dbReference type="PANTHER" id="PTHR33279:SF6">
    <property type="entry name" value="SULFUR CARRIER PROTEIN YEDF-RELATED"/>
    <property type="match status" value="1"/>
</dbReference>
<dbReference type="Pfam" id="PF01206">
    <property type="entry name" value="TusA"/>
    <property type="match status" value="1"/>
</dbReference>
<dbReference type="SUPFAM" id="SSF75169">
    <property type="entry name" value="DsrEFH-like"/>
    <property type="match status" value="1"/>
</dbReference>
<dbReference type="SUPFAM" id="SSF64307">
    <property type="entry name" value="SirA-like"/>
    <property type="match status" value="1"/>
</dbReference>
<evidence type="ECO:0000259" key="2">
    <source>
        <dbReference type="Pfam" id="PF01206"/>
    </source>
</evidence>
<evidence type="ECO:0000313" key="3">
    <source>
        <dbReference type="EMBL" id="AIR11442.1"/>
    </source>
</evidence>
<dbReference type="KEGG" id="lsj:LSJ_2024"/>
<dbReference type="InterPro" id="IPR001455">
    <property type="entry name" value="TusA-like"/>
</dbReference>
<protein>
    <recommendedName>
        <fullName evidence="2">UPF0033 domain-containing protein</fullName>
    </recommendedName>
</protein>
<dbReference type="InterPro" id="IPR027396">
    <property type="entry name" value="DsrEFH-like"/>
</dbReference>
<geneLocation type="plasmid" evidence="3 4">
    <name>pMP1046A</name>
</geneLocation>
<sequence length="212" mass="24098">MYVVMRKVDALGLECPIPVVKTKKALEEEDVVEVLVDNDTSVKNLEKMAKQKEYGFKVDKEENHYKITISKNNDTKTTVEEKHKNEKIMKSTIEDITFESPKGYIVVINTDSVGHGDEKLGKILLKSFIYSLTGQDVLPEYILLYNGGVKLTVEDSDSFQDLKDLEEAGVKIMSCGICLDYYDLKDKMSVGEVTNMFRIVELMRTANRVVRP</sequence>
<feature type="domain" description="UPF0033" evidence="2">
    <location>
        <begin position="7"/>
        <end position="71"/>
    </location>
</feature>
<gene>
    <name evidence="3" type="ORF">LSJ_2024</name>
</gene>
<dbReference type="EMBL" id="CP007647">
    <property type="protein sequence ID" value="AIR11442.1"/>
    <property type="molecule type" value="Genomic_DNA"/>
</dbReference>
<reference evidence="3 4" key="1">
    <citation type="journal article" date="2014" name="BMC Genomics">
        <title>Unusual genome complexity in Lactobacillus salivarius JCM1046.</title>
        <authorList>
            <person name="Raftis E.J."/>
            <person name="Forde B.M."/>
            <person name="Claesson M.J."/>
            <person name="O'Toole P.W."/>
        </authorList>
    </citation>
    <scope>NUCLEOTIDE SEQUENCE [LARGE SCALE GENOMIC DNA]</scope>
    <source>
        <strain evidence="3 4">JCM1046</strain>
        <plasmid evidence="3 4">pMP1046A</plasmid>
    </source>
</reference>
<organism evidence="3 4">
    <name type="scientific">Ligilactobacillus salivarius</name>
    <dbReference type="NCBI Taxonomy" id="1624"/>
    <lineage>
        <taxon>Bacteria</taxon>
        <taxon>Bacillati</taxon>
        <taxon>Bacillota</taxon>
        <taxon>Bacilli</taxon>
        <taxon>Lactobacillales</taxon>
        <taxon>Lactobacillaceae</taxon>
        <taxon>Ligilactobacillus</taxon>
    </lineage>
</organism>
<dbReference type="InterPro" id="IPR036868">
    <property type="entry name" value="TusA-like_sf"/>
</dbReference>
<proteinExistence type="inferred from homology"/>
<comment type="similarity">
    <text evidence="1">Belongs to the sulfur carrier protein TusA family.</text>
</comment>
<keyword evidence="3" id="KW-0614">Plasmid</keyword>
<dbReference type="AlphaFoldDB" id="A0A089RY92"/>
<accession>A0A089RY92</accession>
<dbReference type="Gene3D" id="3.30.110.40">
    <property type="entry name" value="TusA-like domain"/>
    <property type="match status" value="1"/>
</dbReference>